<accession>A0A7C9CDZ1</accession>
<organism evidence="1">
    <name type="scientific">Opuntia streptacantha</name>
    <name type="common">Prickly pear cactus</name>
    <name type="synonym">Opuntia cardona</name>
    <dbReference type="NCBI Taxonomy" id="393608"/>
    <lineage>
        <taxon>Eukaryota</taxon>
        <taxon>Viridiplantae</taxon>
        <taxon>Streptophyta</taxon>
        <taxon>Embryophyta</taxon>
        <taxon>Tracheophyta</taxon>
        <taxon>Spermatophyta</taxon>
        <taxon>Magnoliopsida</taxon>
        <taxon>eudicotyledons</taxon>
        <taxon>Gunneridae</taxon>
        <taxon>Pentapetalae</taxon>
        <taxon>Caryophyllales</taxon>
        <taxon>Cactineae</taxon>
        <taxon>Cactaceae</taxon>
        <taxon>Opuntioideae</taxon>
        <taxon>Opuntia</taxon>
    </lineage>
</organism>
<proteinExistence type="predicted"/>
<evidence type="ECO:0000313" key="1">
    <source>
        <dbReference type="EMBL" id="MBA4615546.1"/>
    </source>
</evidence>
<dbReference type="AlphaFoldDB" id="A0A7C9CDZ1"/>
<reference evidence="1" key="1">
    <citation type="journal article" date="2013" name="J. Plant Res.">
        <title>Effect of fungi and light on seed germination of three Opuntia species from semiarid lands of central Mexico.</title>
        <authorList>
            <person name="Delgado-Sanchez P."/>
            <person name="Jimenez-Bremont J.F."/>
            <person name="Guerrero-Gonzalez Mde L."/>
            <person name="Flores J."/>
        </authorList>
    </citation>
    <scope>NUCLEOTIDE SEQUENCE</scope>
    <source>
        <tissue evidence="1">Cladode</tissue>
    </source>
</reference>
<reference evidence="1" key="2">
    <citation type="submission" date="2020-07" db="EMBL/GenBank/DDBJ databases">
        <authorList>
            <person name="Vera ALvarez R."/>
            <person name="Arias-Moreno D.M."/>
            <person name="Jimenez-Jacinto V."/>
            <person name="Jimenez-Bremont J.F."/>
            <person name="Swaminathan K."/>
            <person name="Moose S.P."/>
            <person name="Guerrero-Gonzalez M.L."/>
            <person name="Marino-Ramirez L."/>
            <person name="Landsman D."/>
            <person name="Rodriguez-Kessler M."/>
            <person name="Delgado-Sanchez P."/>
        </authorList>
    </citation>
    <scope>NUCLEOTIDE SEQUENCE</scope>
    <source>
        <tissue evidence="1">Cladode</tissue>
    </source>
</reference>
<dbReference type="EMBL" id="GISG01007846">
    <property type="protein sequence ID" value="MBA4615546.1"/>
    <property type="molecule type" value="Transcribed_RNA"/>
</dbReference>
<name>A0A7C9CDZ1_OPUST</name>
<sequence>MPSTFCSHCFTRVEAVSSAPALGNTSDCKDGEMLFTCNHVSSQKLSPPKALLCTSTPPLFITNSMFFSSSSTNSWSLSLLLPLILTFMYFSIRLRTHSHSLQNVVKWESSGSNRKNTLERSFIAIISVASILRKSFSDCPCAISSKSSSIVNMTTSKHWNQRLCSRWTSSISVKHFCNDERAWFLTPSL</sequence>
<protein>
    <submittedName>
        <fullName evidence="1">Uncharacterized protein</fullName>
    </submittedName>
</protein>